<gene>
    <name evidence="1" type="ORF">M747DRAFT_21479</name>
</gene>
<dbReference type="Proteomes" id="UP000253845">
    <property type="component" value="Unassembled WGS sequence"/>
</dbReference>
<name>A0A370C6U6_ASPNG</name>
<accession>A0A370C6U6</accession>
<sequence length="82" mass="9309">MALPANIIISRCPPQHLIHVSLLLPAFFLGLHIVTPPRQKSLILPWLQVTALERRQKEDATNATIIPPMRSLIDRAYIRPLI</sequence>
<protein>
    <submittedName>
        <fullName evidence="1">Uncharacterized protein</fullName>
    </submittedName>
</protein>
<organism evidence="1 2">
    <name type="scientific">Aspergillus niger ATCC 13496</name>
    <dbReference type="NCBI Taxonomy" id="1353008"/>
    <lineage>
        <taxon>Eukaryota</taxon>
        <taxon>Fungi</taxon>
        <taxon>Dikarya</taxon>
        <taxon>Ascomycota</taxon>
        <taxon>Pezizomycotina</taxon>
        <taxon>Eurotiomycetes</taxon>
        <taxon>Eurotiomycetidae</taxon>
        <taxon>Eurotiales</taxon>
        <taxon>Aspergillaceae</taxon>
        <taxon>Aspergillus</taxon>
        <taxon>Aspergillus subgen. Circumdati</taxon>
    </lineage>
</organism>
<evidence type="ECO:0000313" key="1">
    <source>
        <dbReference type="EMBL" id="RDH21613.1"/>
    </source>
</evidence>
<dbReference type="EMBL" id="KZ851910">
    <property type="protein sequence ID" value="RDH21613.1"/>
    <property type="molecule type" value="Genomic_DNA"/>
</dbReference>
<dbReference type="AlphaFoldDB" id="A0A370C6U6"/>
<proteinExistence type="predicted"/>
<reference evidence="1 2" key="1">
    <citation type="submission" date="2018-07" db="EMBL/GenBank/DDBJ databases">
        <title>Section-level genome sequencing of Aspergillus section Nigri to investigate inter- and intra-species variation.</title>
        <authorList>
            <consortium name="DOE Joint Genome Institute"/>
            <person name="Vesth T.C."/>
            <person name="Nybo J.L."/>
            <person name="Theobald S."/>
            <person name="Frisvad J.C."/>
            <person name="Larsen T.O."/>
            <person name="Nielsen K.F."/>
            <person name="Hoof J.B."/>
            <person name="Brandl J."/>
            <person name="Salamov A."/>
            <person name="Riley R."/>
            <person name="Gladden J.M."/>
            <person name="Phatale P."/>
            <person name="Nielsen M.T."/>
            <person name="Lyhne E.K."/>
            <person name="Kogle M.E."/>
            <person name="Strasser K."/>
            <person name="McDonnell E."/>
            <person name="Barry K."/>
            <person name="Clum A."/>
            <person name="Chen C."/>
            <person name="Nolan M."/>
            <person name="Sandor L."/>
            <person name="Kuo A."/>
            <person name="Lipzen A."/>
            <person name="Hainaut M."/>
            <person name="Drula E."/>
            <person name="Tsang A."/>
            <person name="Magnuson J.K."/>
            <person name="Henrissat B."/>
            <person name="Wiebenga A."/>
            <person name="Simmons B.A."/>
            <person name="Makela M.R."/>
            <person name="De vries R.P."/>
            <person name="Grigoriev I.V."/>
            <person name="Mortensen U.H."/>
            <person name="Baker S.E."/>
            <person name="Andersen M.R."/>
        </authorList>
    </citation>
    <scope>NUCLEOTIDE SEQUENCE [LARGE SCALE GENOMIC DNA]</scope>
    <source>
        <strain evidence="1 2">ATCC 13496</strain>
    </source>
</reference>
<evidence type="ECO:0000313" key="2">
    <source>
        <dbReference type="Proteomes" id="UP000253845"/>
    </source>
</evidence>
<dbReference type="VEuPathDB" id="FungiDB:M747DRAFT_21479"/>